<reference evidence="2 3" key="1">
    <citation type="journal article" date="2018" name="Nat. Ecol. Evol.">
        <title>Shark genomes provide insights into elasmobranch evolution and the origin of vertebrates.</title>
        <authorList>
            <person name="Hara Y"/>
            <person name="Yamaguchi K"/>
            <person name="Onimaru K"/>
            <person name="Kadota M"/>
            <person name="Koyanagi M"/>
            <person name="Keeley SD"/>
            <person name="Tatsumi K"/>
            <person name="Tanaka K"/>
            <person name="Motone F"/>
            <person name="Kageyama Y"/>
            <person name="Nozu R"/>
            <person name="Adachi N"/>
            <person name="Nishimura O"/>
            <person name="Nakagawa R"/>
            <person name="Tanegashima C"/>
            <person name="Kiyatake I"/>
            <person name="Matsumoto R"/>
            <person name="Murakumo K"/>
            <person name="Nishida K"/>
            <person name="Terakita A"/>
            <person name="Kuratani S"/>
            <person name="Sato K"/>
            <person name="Hyodo S Kuraku.S."/>
        </authorList>
    </citation>
    <scope>NUCLEOTIDE SEQUENCE [LARGE SCALE GENOMIC DNA]</scope>
</reference>
<dbReference type="Proteomes" id="UP000287033">
    <property type="component" value="Unassembled WGS sequence"/>
</dbReference>
<evidence type="ECO:0000256" key="1">
    <source>
        <dbReference type="SAM" id="MobiDB-lite"/>
    </source>
</evidence>
<dbReference type="AlphaFoldDB" id="A0A401RFT4"/>
<name>A0A401RFT4_CHIPU</name>
<comment type="caution">
    <text evidence="2">The sequence shown here is derived from an EMBL/GenBank/DDBJ whole genome shotgun (WGS) entry which is preliminary data.</text>
</comment>
<protein>
    <submittedName>
        <fullName evidence="2">Uncharacterized protein</fullName>
    </submittedName>
</protein>
<evidence type="ECO:0000313" key="2">
    <source>
        <dbReference type="EMBL" id="GCC16956.1"/>
    </source>
</evidence>
<feature type="region of interest" description="Disordered" evidence="1">
    <location>
        <begin position="36"/>
        <end position="62"/>
    </location>
</feature>
<keyword evidence="3" id="KW-1185">Reference proteome</keyword>
<organism evidence="2 3">
    <name type="scientific">Chiloscyllium punctatum</name>
    <name type="common">Brownbanded bambooshark</name>
    <name type="synonym">Hemiscyllium punctatum</name>
    <dbReference type="NCBI Taxonomy" id="137246"/>
    <lineage>
        <taxon>Eukaryota</taxon>
        <taxon>Metazoa</taxon>
        <taxon>Chordata</taxon>
        <taxon>Craniata</taxon>
        <taxon>Vertebrata</taxon>
        <taxon>Chondrichthyes</taxon>
        <taxon>Elasmobranchii</taxon>
        <taxon>Galeomorphii</taxon>
        <taxon>Galeoidea</taxon>
        <taxon>Orectolobiformes</taxon>
        <taxon>Hemiscylliidae</taxon>
        <taxon>Chiloscyllium</taxon>
    </lineage>
</organism>
<sequence length="94" mass="10187">MSRVYPTFVGVVGGSRIEVGPPWTGLASRTPTLLTIPVSRGQGSSERYRDAGDPPSHSVRHLPLADYTSPLRLIGLNDSHRAPSVTSEPRRPIQ</sequence>
<proteinExistence type="predicted"/>
<dbReference type="EMBL" id="BEZZ01005300">
    <property type="protein sequence ID" value="GCC16956.1"/>
    <property type="molecule type" value="Genomic_DNA"/>
</dbReference>
<gene>
    <name evidence="2" type="ORF">chiPu_0021944</name>
</gene>
<feature type="non-terminal residue" evidence="2">
    <location>
        <position position="94"/>
    </location>
</feature>
<evidence type="ECO:0000313" key="3">
    <source>
        <dbReference type="Proteomes" id="UP000287033"/>
    </source>
</evidence>
<accession>A0A401RFT4</accession>
<dbReference type="OrthoDB" id="9950434at2759"/>
<feature type="region of interest" description="Disordered" evidence="1">
    <location>
        <begin position="75"/>
        <end position="94"/>
    </location>
</feature>